<organism evidence="2 3">
    <name type="scientific">Symbiodinium natans</name>
    <dbReference type="NCBI Taxonomy" id="878477"/>
    <lineage>
        <taxon>Eukaryota</taxon>
        <taxon>Sar</taxon>
        <taxon>Alveolata</taxon>
        <taxon>Dinophyceae</taxon>
        <taxon>Suessiales</taxon>
        <taxon>Symbiodiniaceae</taxon>
        <taxon>Symbiodinium</taxon>
    </lineage>
</organism>
<protein>
    <recommendedName>
        <fullName evidence="4">CUE domain-containing protein</fullName>
    </recommendedName>
</protein>
<feature type="region of interest" description="Disordered" evidence="1">
    <location>
        <begin position="382"/>
        <end position="402"/>
    </location>
</feature>
<dbReference type="AlphaFoldDB" id="A0A812SGY3"/>
<evidence type="ECO:0000313" key="2">
    <source>
        <dbReference type="EMBL" id="CAE7477848.1"/>
    </source>
</evidence>
<gene>
    <name evidence="2" type="ORF">SNAT2548_LOCUS26840</name>
</gene>
<name>A0A812SGY3_9DINO</name>
<dbReference type="Proteomes" id="UP000604046">
    <property type="component" value="Unassembled WGS sequence"/>
</dbReference>
<evidence type="ECO:0000313" key="3">
    <source>
        <dbReference type="Proteomes" id="UP000604046"/>
    </source>
</evidence>
<sequence length="402" mass="45318">MACSLPGSCWQRSGTEDMSESVRKLRHNFPMYDDDVLGSHLLQAGNDLEQAVLSLSSLDAEKTCSLIPLDLPCCRPDRKRSGRPQKIIANVLARTDHAHLPLFCFVLLITVSESEKYRPGRIVRPIPEDRFRLLGDEKGHFWKRMPSALPEVGHVVEIHFYEEDTADYLQAAHGNYPHQNEDLLCTSLILRSRCNLQRNVVARGALLSMAVDHVEQRWPWARGLGKFKSVQPGKFIWYVSAQQKHLPSVLVLRQHRPQEVHFKYRSDSSDRVCVDFPAGRRRRLSDVAVTAAGFNRHPLDLNASFHQKASDVDFLFILGLARAERCGPAGFNRLAECSEAHQRRLDPEDYEEYCQILLIGIIELRKVPEFDGAALVSQSAASFRPGGSHTMTATSGSTSRPN</sequence>
<evidence type="ECO:0008006" key="4">
    <source>
        <dbReference type="Google" id="ProtNLM"/>
    </source>
</evidence>
<accession>A0A812SGY3</accession>
<keyword evidence="3" id="KW-1185">Reference proteome</keyword>
<comment type="caution">
    <text evidence="2">The sequence shown here is derived from an EMBL/GenBank/DDBJ whole genome shotgun (WGS) entry which is preliminary data.</text>
</comment>
<feature type="compositionally biased region" description="Polar residues" evidence="1">
    <location>
        <begin position="389"/>
        <end position="402"/>
    </location>
</feature>
<dbReference type="EMBL" id="CAJNDS010002445">
    <property type="protein sequence ID" value="CAE7477848.1"/>
    <property type="molecule type" value="Genomic_DNA"/>
</dbReference>
<proteinExistence type="predicted"/>
<evidence type="ECO:0000256" key="1">
    <source>
        <dbReference type="SAM" id="MobiDB-lite"/>
    </source>
</evidence>
<dbReference type="OrthoDB" id="446003at2759"/>
<dbReference type="CDD" id="cd14279">
    <property type="entry name" value="CUE"/>
    <property type="match status" value="1"/>
</dbReference>
<reference evidence="2" key="1">
    <citation type="submission" date="2021-02" db="EMBL/GenBank/DDBJ databases">
        <authorList>
            <person name="Dougan E. K."/>
            <person name="Rhodes N."/>
            <person name="Thang M."/>
            <person name="Chan C."/>
        </authorList>
    </citation>
    <scope>NUCLEOTIDE SEQUENCE</scope>
</reference>